<dbReference type="InterPro" id="IPR007410">
    <property type="entry name" value="LpqE-like"/>
</dbReference>
<keyword evidence="3" id="KW-1185">Reference proteome</keyword>
<feature type="signal peptide" evidence="1">
    <location>
        <begin position="1"/>
        <end position="22"/>
    </location>
</feature>
<dbReference type="AlphaFoldDB" id="A0A969WEX6"/>
<feature type="chain" id="PRO_5037562462" evidence="1">
    <location>
        <begin position="23"/>
        <end position="150"/>
    </location>
</feature>
<evidence type="ECO:0000313" key="2">
    <source>
        <dbReference type="EMBL" id="NKF24076.1"/>
    </source>
</evidence>
<dbReference type="SUPFAM" id="SSF110087">
    <property type="entry name" value="DR1885-like metal-binding protein"/>
    <property type="match status" value="1"/>
</dbReference>
<evidence type="ECO:0000256" key="1">
    <source>
        <dbReference type="SAM" id="SignalP"/>
    </source>
</evidence>
<reference evidence="2" key="1">
    <citation type="submission" date="2020-03" db="EMBL/GenBank/DDBJ databases">
        <title>Solimonas marina sp. nov., isolated from deep seawater of the Pacific Ocean.</title>
        <authorList>
            <person name="Liu X."/>
            <person name="Lai Q."/>
            <person name="Sun F."/>
            <person name="Gai Y."/>
            <person name="Li G."/>
            <person name="Shao Z."/>
        </authorList>
    </citation>
    <scope>NUCLEOTIDE SEQUENCE</scope>
    <source>
        <strain evidence="2">C16B3</strain>
    </source>
</reference>
<keyword evidence="1" id="KW-0732">Signal</keyword>
<dbReference type="RefSeq" id="WP_168149401.1">
    <property type="nucleotide sequence ID" value="NZ_JAAVXB010000011.1"/>
</dbReference>
<dbReference type="InterPro" id="IPR058248">
    <property type="entry name" value="Lxx211020-like"/>
</dbReference>
<organism evidence="2 3">
    <name type="scientific">Solimonas marina</name>
    <dbReference type="NCBI Taxonomy" id="2714601"/>
    <lineage>
        <taxon>Bacteria</taxon>
        <taxon>Pseudomonadati</taxon>
        <taxon>Pseudomonadota</taxon>
        <taxon>Gammaproteobacteria</taxon>
        <taxon>Nevskiales</taxon>
        <taxon>Nevskiaceae</taxon>
        <taxon>Solimonas</taxon>
    </lineage>
</organism>
<accession>A0A969WEX6</accession>
<proteinExistence type="predicted"/>
<sequence length="150" mass="15773">MHRICKLTATALIATMAVSAEAADSPASPVIEDAWIRALPGDLPAAGYFSIHNLGDAPRQLTRADTPEFAGAMLHLSSEQDGQSQMQHVDGVTVAAHGRVSFRPGSYHLMLMHAKAPLTIGSKVPIALHFDDGSSVVVPFIVKGASATAY</sequence>
<dbReference type="EMBL" id="JAAVXB010000011">
    <property type="protein sequence ID" value="NKF24076.1"/>
    <property type="molecule type" value="Genomic_DNA"/>
</dbReference>
<dbReference type="Pfam" id="PF04314">
    <property type="entry name" value="PCuAC"/>
    <property type="match status" value="1"/>
</dbReference>
<comment type="caution">
    <text evidence="2">The sequence shown here is derived from an EMBL/GenBank/DDBJ whole genome shotgun (WGS) entry which is preliminary data.</text>
</comment>
<name>A0A969WEX6_9GAMM</name>
<evidence type="ECO:0000313" key="3">
    <source>
        <dbReference type="Proteomes" id="UP000653472"/>
    </source>
</evidence>
<dbReference type="PANTHER" id="PTHR36302">
    <property type="entry name" value="BLR7088 PROTEIN"/>
    <property type="match status" value="1"/>
</dbReference>
<dbReference type="Proteomes" id="UP000653472">
    <property type="component" value="Unassembled WGS sequence"/>
</dbReference>
<dbReference type="PANTHER" id="PTHR36302:SF1">
    <property type="entry name" value="COPPER CHAPERONE PCU(A)C"/>
    <property type="match status" value="1"/>
</dbReference>
<dbReference type="Gene3D" id="2.60.40.1890">
    <property type="entry name" value="PCu(A)C copper chaperone"/>
    <property type="match status" value="1"/>
</dbReference>
<protein>
    <submittedName>
        <fullName evidence="2">Copper chaperone PCu(A)C</fullName>
    </submittedName>
</protein>
<gene>
    <name evidence="2" type="ORF">G7Y82_17325</name>
</gene>
<dbReference type="InterPro" id="IPR036182">
    <property type="entry name" value="PCuAC_sf"/>
</dbReference>